<reference evidence="2 3" key="1">
    <citation type="journal article" date="2021" name="Elife">
        <title>Chloroplast acquisition without the gene transfer in kleptoplastic sea slugs, Plakobranchus ocellatus.</title>
        <authorList>
            <person name="Maeda T."/>
            <person name="Takahashi S."/>
            <person name="Yoshida T."/>
            <person name="Shimamura S."/>
            <person name="Takaki Y."/>
            <person name="Nagai Y."/>
            <person name="Toyoda A."/>
            <person name="Suzuki Y."/>
            <person name="Arimoto A."/>
            <person name="Ishii H."/>
            <person name="Satoh N."/>
            <person name="Nishiyama T."/>
            <person name="Hasebe M."/>
            <person name="Maruyama T."/>
            <person name="Minagawa J."/>
            <person name="Obokata J."/>
            <person name="Shigenobu S."/>
        </authorList>
    </citation>
    <scope>NUCLEOTIDE SEQUENCE [LARGE SCALE GENOMIC DNA]</scope>
</reference>
<gene>
    <name evidence="2" type="ORF">ElyMa_002538600</name>
</gene>
<sequence length="870" mass="97631">MTRSRNYSELYLVFMKRQAVIACAGLFEVNLQRIANHLHGSPSYYFRVQPLPLNDKLTAADRGLLMLLPEPQSRHECTSSSSQSNFTNMSNLHSSGNSCYTPEAVLEFLHHQIQQNGFANHQIINVALQIKNLIFASLAFTHLSENFQFRKRQVEFTTLALQGIKRFTTDSRWEHFMSFIKSALENDRLPLKDQATLLNSLASLFVSDETEVFNILLDNCVADINLLTLKELSLVSDVCCLLERHFVMKGNILAAVHSKMKYSTAAEINLSDLCSILINLQSVIGEETLELLANLVKTRMGLGPSGVTPEILLMTYQLLTSHGGPYLQDLDIQSVKGMMCGEISLNDLPVNFMDLHSAHSSSYPWPVSNLFNKVVESCQAEMSCSDLTSLKSTSFMTLSYCLGSVPAEKLHLMIAEADIFLLFQMIGHHMSAGLTNRDTILAYYGRLLEVLPGCTEMSENNQCHKVAQVLHDFLTLLSRVGIQPDDSLREHVEAVAVFDLGKITVDMPVTALETLFQSSIDTLRSNSLLSFPDLSALTYAAPRLDTGSMLRFYNSLEEIFELSQPSVQAKNQMQKLKARLQELFLERLARAVDLPTSLIKFTTHHPQVLDTSQPGLFEDLVMHLPRFVLAGDRHTRNCLGALTVLSLTSQLCPLYQEELLEELTRFVITDCPNSPTPALQLLQALASVSYLPEDFDGFITWLWSFMSRLLTEEAVPKDFQVQMAFQMSVLGLFHEELLASIFSLPFLSKLHAELRGKPDLVVKQAYQRLVLLSRSVGIECPHLSVPYLDQSNESSSSRKVAKIDFLHQQKMQASLRRICADDRLLSCLVAPSESPYRHTIDAELILNPSNTCMPMSDANVRNNSEAAFQR</sequence>
<organism evidence="2 3">
    <name type="scientific">Elysia marginata</name>
    <dbReference type="NCBI Taxonomy" id="1093978"/>
    <lineage>
        <taxon>Eukaryota</taxon>
        <taxon>Metazoa</taxon>
        <taxon>Spiralia</taxon>
        <taxon>Lophotrochozoa</taxon>
        <taxon>Mollusca</taxon>
        <taxon>Gastropoda</taxon>
        <taxon>Heterobranchia</taxon>
        <taxon>Euthyneura</taxon>
        <taxon>Panpulmonata</taxon>
        <taxon>Sacoglossa</taxon>
        <taxon>Placobranchoidea</taxon>
        <taxon>Plakobranchidae</taxon>
        <taxon>Elysia</taxon>
    </lineage>
</organism>
<dbReference type="Pfam" id="PF08368">
    <property type="entry name" value="FAST_2"/>
    <property type="match status" value="1"/>
</dbReference>
<evidence type="ECO:0000313" key="3">
    <source>
        <dbReference type="Proteomes" id="UP000762676"/>
    </source>
</evidence>
<accession>A0AAV4GUP0</accession>
<keyword evidence="3" id="KW-1185">Reference proteome</keyword>
<name>A0AAV4GUP0_9GAST</name>
<proteinExistence type="predicted"/>
<feature type="domain" description="FAST kinase-like protein subdomain 2" evidence="1">
    <location>
        <begin position="767"/>
        <end position="854"/>
    </location>
</feature>
<dbReference type="Proteomes" id="UP000762676">
    <property type="component" value="Unassembled WGS sequence"/>
</dbReference>
<evidence type="ECO:0000313" key="2">
    <source>
        <dbReference type="EMBL" id="GFR89239.1"/>
    </source>
</evidence>
<dbReference type="GO" id="GO:0016301">
    <property type="term" value="F:kinase activity"/>
    <property type="evidence" value="ECO:0007669"/>
    <property type="project" value="UniProtKB-KW"/>
</dbReference>
<dbReference type="InterPro" id="IPR013579">
    <property type="entry name" value="FAST_2"/>
</dbReference>
<dbReference type="AlphaFoldDB" id="A0AAV4GUP0"/>
<protein>
    <submittedName>
        <fullName evidence="2">FAST kinase domain-containing protein 1</fullName>
    </submittedName>
</protein>
<keyword evidence="2" id="KW-0418">Kinase</keyword>
<dbReference type="EMBL" id="BMAT01005214">
    <property type="protein sequence ID" value="GFR89239.1"/>
    <property type="molecule type" value="Genomic_DNA"/>
</dbReference>
<evidence type="ECO:0000259" key="1">
    <source>
        <dbReference type="Pfam" id="PF08368"/>
    </source>
</evidence>
<keyword evidence="2" id="KW-0808">Transferase</keyword>
<comment type="caution">
    <text evidence="2">The sequence shown here is derived from an EMBL/GenBank/DDBJ whole genome shotgun (WGS) entry which is preliminary data.</text>
</comment>